<organism evidence="1 2">
    <name type="scientific">Pararhodospirillum photometricum DSM 122</name>
    <dbReference type="NCBI Taxonomy" id="1150469"/>
    <lineage>
        <taxon>Bacteria</taxon>
        <taxon>Pseudomonadati</taxon>
        <taxon>Pseudomonadota</taxon>
        <taxon>Alphaproteobacteria</taxon>
        <taxon>Rhodospirillales</taxon>
        <taxon>Rhodospirillaceae</taxon>
        <taxon>Pararhodospirillum</taxon>
    </lineage>
</organism>
<dbReference type="AlphaFoldDB" id="H6SPF3"/>
<proteinExistence type="predicted"/>
<dbReference type="STRING" id="1150469.RSPPHO_02852"/>
<dbReference type="KEGG" id="rpm:RSPPHO_02852"/>
<dbReference type="Proteomes" id="UP000033220">
    <property type="component" value="Chromosome DSM 122"/>
</dbReference>
<name>H6SPF3_PARPM</name>
<protein>
    <submittedName>
        <fullName evidence="1">Uncharacterized protein</fullName>
    </submittedName>
</protein>
<evidence type="ECO:0000313" key="2">
    <source>
        <dbReference type="Proteomes" id="UP000033220"/>
    </source>
</evidence>
<dbReference type="EMBL" id="HE663493">
    <property type="protein sequence ID" value="CCG09478.1"/>
    <property type="molecule type" value="Genomic_DNA"/>
</dbReference>
<sequence length="172" mass="18654">MARSPGTFPNDMKKDVVMDTPTLTVSVPQSLAASFPVKRLFAAEAIRDQDFNELRSIISSIELAAPCHCEDSGDSNSTSLRDALFYLCGQARASINNINAALTKFEALLRPIDDAFSEAIAKAEVEACERRLVQVFADPDDPESVARAKRSVDEYIASLKAERAQGEGQADA</sequence>
<dbReference type="HOGENOM" id="CLU_1554091_0_0_5"/>
<evidence type="ECO:0000313" key="1">
    <source>
        <dbReference type="EMBL" id="CCG09478.1"/>
    </source>
</evidence>
<dbReference type="PATRIC" id="fig|1150469.3.peg.3220"/>
<reference evidence="1 2" key="1">
    <citation type="submission" date="2012-02" db="EMBL/GenBank/DDBJ databases">
        <title>Shotgun genome sequence of Phaeospirillum photometricum DSM 122.</title>
        <authorList>
            <person name="Duquesne K."/>
            <person name="Sturgis J."/>
        </authorList>
    </citation>
    <scope>NUCLEOTIDE SEQUENCE [LARGE SCALE GENOMIC DNA]</scope>
    <source>
        <strain evidence="2">DSM122</strain>
    </source>
</reference>
<gene>
    <name evidence="1" type="ORF">RSPPHO_02852</name>
</gene>
<accession>H6SPF3</accession>
<keyword evidence="2" id="KW-1185">Reference proteome</keyword>